<keyword evidence="3" id="KW-1185">Reference proteome</keyword>
<feature type="domain" description="Peptidase S24/S26A/S26B/S26C" evidence="1">
    <location>
        <begin position="28"/>
        <end position="130"/>
    </location>
</feature>
<protein>
    <recommendedName>
        <fullName evidence="1">Peptidase S24/S26A/S26B/S26C domain-containing protein</fullName>
    </recommendedName>
</protein>
<dbReference type="SUPFAM" id="SSF51306">
    <property type="entry name" value="LexA/Signal peptidase"/>
    <property type="match status" value="1"/>
</dbReference>
<dbReference type="AlphaFoldDB" id="A0A4R5MM03"/>
<comment type="caution">
    <text evidence="2">The sequence shown here is derived from an EMBL/GenBank/DDBJ whole genome shotgun (WGS) entry which is preliminary data.</text>
</comment>
<dbReference type="InterPro" id="IPR015927">
    <property type="entry name" value="Peptidase_S24_S26A/B/C"/>
</dbReference>
<dbReference type="Pfam" id="PF00717">
    <property type="entry name" value="Peptidase_S24"/>
    <property type="match status" value="1"/>
</dbReference>
<evidence type="ECO:0000259" key="1">
    <source>
        <dbReference type="Pfam" id="PF00717"/>
    </source>
</evidence>
<dbReference type="InterPro" id="IPR039418">
    <property type="entry name" value="LexA-like"/>
</dbReference>
<dbReference type="CDD" id="cd06529">
    <property type="entry name" value="S24_LexA-like"/>
    <property type="match status" value="1"/>
</dbReference>
<evidence type="ECO:0000313" key="2">
    <source>
        <dbReference type="EMBL" id="TDG36682.1"/>
    </source>
</evidence>
<name>A0A4R5MM03_9SPHI</name>
<evidence type="ECO:0000313" key="3">
    <source>
        <dbReference type="Proteomes" id="UP000295668"/>
    </source>
</evidence>
<proteinExistence type="predicted"/>
<accession>A0A4R5MM03</accession>
<dbReference type="Gene3D" id="2.10.109.10">
    <property type="entry name" value="Umud Fragment, subunit A"/>
    <property type="match status" value="1"/>
</dbReference>
<dbReference type="Proteomes" id="UP000295668">
    <property type="component" value="Unassembled WGS sequence"/>
</dbReference>
<organism evidence="2 3">
    <name type="scientific">Pedobacter changchengzhani</name>
    <dbReference type="NCBI Taxonomy" id="2529274"/>
    <lineage>
        <taxon>Bacteria</taxon>
        <taxon>Pseudomonadati</taxon>
        <taxon>Bacteroidota</taxon>
        <taxon>Sphingobacteriia</taxon>
        <taxon>Sphingobacteriales</taxon>
        <taxon>Sphingobacteriaceae</taxon>
        <taxon>Pedobacter</taxon>
    </lineage>
</organism>
<sequence length="148" mass="16497">MTRELALPTNNLLDTLDNPGRVSGFISPSADYKQRTLHIAHKMVSDPSNTFYFEADDDQMRYFGIKKGSIIIVDKSIKASSGMLIVCCVNDEWLTRKLCVKGENTYLCINDTMDACLNITGRNITIFGAVTWTCLPHSNFNPIRTGGL</sequence>
<gene>
    <name evidence="2" type="ORF">EZJ43_05195</name>
</gene>
<dbReference type="RefSeq" id="WP_133261630.1">
    <property type="nucleotide sequence ID" value="NZ_SJCY01000003.1"/>
</dbReference>
<dbReference type="InterPro" id="IPR036286">
    <property type="entry name" value="LexA/Signal_pep-like_sf"/>
</dbReference>
<reference evidence="2 3" key="1">
    <citation type="submission" date="2019-02" db="EMBL/GenBank/DDBJ databases">
        <title>Pedobacter sp. nov., a novel speices isolated from soil of pinguins habitat in Antarcitica.</title>
        <authorList>
            <person name="He R.-H."/>
        </authorList>
    </citation>
    <scope>NUCLEOTIDE SEQUENCE [LARGE SCALE GENOMIC DNA]</scope>
    <source>
        <strain evidence="2 3">E01020</strain>
    </source>
</reference>
<dbReference type="EMBL" id="SJCY01000003">
    <property type="protein sequence ID" value="TDG36682.1"/>
    <property type="molecule type" value="Genomic_DNA"/>
</dbReference>
<dbReference type="OrthoDB" id="9787787at2"/>